<dbReference type="InterPro" id="IPR008183">
    <property type="entry name" value="Aldose_1/G6P_1-epimerase"/>
</dbReference>
<evidence type="ECO:0000256" key="4">
    <source>
        <dbReference type="ARBA" id="ARBA00006206"/>
    </source>
</evidence>
<dbReference type="SUPFAM" id="SSF74650">
    <property type="entry name" value="Galactose mutarotase-like"/>
    <property type="match status" value="1"/>
</dbReference>
<dbReference type="GO" id="GO:0004034">
    <property type="term" value="F:aldose 1-epimerase activity"/>
    <property type="evidence" value="ECO:0007669"/>
    <property type="project" value="UniProtKB-EC"/>
</dbReference>
<dbReference type="GO" id="GO:0005737">
    <property type="term" value="C:cytoplasm"/>
    <property type="evidence" value="ECO:0007669"/>
    <property type="project" value="UniProtKB-SubCell"/>
</dbReference>
<dbReference type="RefSeq" id="WP_077865453.1">
    <property type="nucleotide sequence ID" value="NZ_LZYZ01000004.1"/>
</dbReference>
<evidence type="ECO:0000256" key="11">
    <source>
        <dbReference type="ARBA" id="ARBA00023277"/>
    </source>
</evidence>
<dbReference type="EC" id="5.1.3.3" evidence="6 12"/>
<protein>
    <recommendedName>
        <fullName evidence="7 12">Aldose 1-epimerase</fullName>
        <ecNumber evidence="6 12">5.1.3.3</ecNumber>
    </recommendedName>
</protein>
<dbReference type="NCBIfam" id="NF008277">
    <property type="entry name" value="PRK11055.1"/>
    <property type="match status" value="1"/>
</dbReference>
<reference evidence="16 17" key="1">
    <citation type="submission" date="2016-05" db="EMBL/GenBank/DDBJ databases">
        <title>Microbial solvent formation.</title>
        <authorList>
            <person name="Poehlein A."/>
            <person name="Montoya Solano J.D."/>
            <person name="Flitsch S."/>
            <person name="Krabben P."/>
            <person name="Duerre P."/>
            <person name="Daniel R."/>
        </authorList>
    </citation>
    <scope>NUCLEOTIDE SEQUENCE [LARGE SCALE GENOMIC DNA]</scope>
    <source>
        <strain evidence="16 17">L1-8</strain>
    </source>
</reference>
<proteinExistence type="inferred from homology"/>
<dbReference type="PROSITE" id="PS00545">
    <property type="entry name" value="ALDOSE_1_EPIMERASE"/>
    <property type="match status" value="1"/>
</dbReference>
<gene>
    <name evidence="16" type="primary">mro</name>
    <name evidence="16" type="ORF">CLOSAC_21880</name>
</gene>
<dbReference type="Proteomes" id="UP000191154">
    <property type="component" value="Unassembled WGS sequence"/>
</dbReference>
<dbReference type="Gene3D" id="2.70.98.10">
    <property type="match status" value="1"/>
</dbReference>
<dbReference type="InterPro" id="IPR014718">
    <property type="entry name" value="GH-type_carb-bd"/>
</dbReference>
<keyword evidence="10 12" id="KW-0413">Isomerase</keyword>
<evidence type="ECO:0000313" key="17">
    <source>
        <dbReference type="Proteomes" id="UP000191154"/>
    </source>
</evidence>
<comment type="similarity">
    <text evidence="4 12">Belongs to the aldose epimerase family.</text>
</comment>
<dbReference type="InterPro" id="IPR015443">
    <property type="entry name" value="Aldose_1-epimerase"/>
</dbReference>
<dbReference type="InterPro" id="IPR047215">
    <property type="entry name" value="Galactose_mutarotase-like"/>
</dbReference>
<comment type="catalytic activity">
    <reaction evidence="1 12">
        <text>alpha-D-glucose = beta-D-glucose</text>
        <dbReference type="Rhea" id="RHEA:10264"/>
        <dbReference type="ChEBI" id="CHEBI:15903"/>
        <dbReference type="ChEBI" id="CHEBI:17925"/>
        <dbReference type="EC" id="5.1.3.3"/>
    </reaction>
</comment>
<dbReference type="EMBL" id="LZYZ01000004">
    <property type="protein sequence ID" value="OOM11761.1"/>
    <property type="molecule type" value="Genomic_DNA"/>
</dbReference>
<dbReference type="PIRSF" id="PIRSF005096">
    <property type="entry name" value="GALM"/>
    <property type="match status" value="1"/>
</dbReference>
<comment type="subunit">
    <text evidence="5">Monomer.</text>
</comment>
<comment type="caution">
    <text evidence="16">The sequence shown here is derived from an EMBL/GenBank/DDBJ whole genome shotgun (WGS) entry which is preliminary data.</text>
</comment>
<evidence type="ECO:0000313" key="16">
    <source>
        <dbReference type="EMBL" id="OOM11761.1"/>
    </source>
</evidence>
<comment type="subcellular location">
    <subcellularLocation>
        <location evidence="2">Cytoplasm</location>
    </subcellularLocation>
</comment>
<feature type="binding site" evidence="15">
    <location>
        <begin position="80"/>
        <end position="81"/>
    </location>
    <ligand>
        <name>beta-D-galactose</name>
        <dbReference type="ChEBI" id="CHEBI:27667"/>
    </ligand>
</feature>
<evidence type="ECO:0000256" key="8">
    <source>
        <dbReference type="ARBA" id="ARBA00022490"/>
    </source>
</evidence>
<dbReference type="STRING" id="169679.CSACC_07410"/>
<dbReference type="InterPro" id="IPR011013">
    <property type="entry name" value="Gal_mutarotase_sf_dom"/>
</dbReference>
<organism evidence="16 17">
    <name type="scientific">Clostridium saccharobutylicum</name>
    <dbReference type="NCBI Taxonomy" id="169679"/>
    <lineage>
        <taxon>Bacteria</taxon>
        <taxon>Bacillati</taxon>
        <taxon>Bacillota</taxon>
        <taxon>Clostridia</taxon>
        <taxon>Eubacteriales</taxon>
        <taxon>Clostridiaceae</taxon>
        <taxon>Clostridium</taxon>
    </lineage>
</organism>
<accession>A0A1S8N662</accession>
<evidence type="ECO:0000256" key="3">
    <source>
        <dbReference type="ARBA" id="ARBA00005028"/>
    </source>
</evidence>
<keyword evidence="11 12" id="KW-0119">Carbohydrate metabolism</keyword>
<sequence length="351" mass="39270">MSIEKNLFGLLPNGKEVYIYTLKNNNGMEVKVSTYGGTIVSLLTSDKNGEFHDVVLGYDSLEGYLKGDKYFGALVGRFANRIQYGTFKLNDKEYKLATNNGPNHLHGGIKGFDKVLWNATSIEDKNNILQLSYLSVDGEEGYPGNLNVNVKYILTEDNSLELHYEATSDKDTIINLTNHSYFNLCGHSSGDVLNHKIMINADKFTVNDKYSIPTGEIRNVDGTPMDFRTLTPIGANINSDYEQIIFGNGYDHNWVLNTTDSSLTKVAKAICEHTGISLDVYTTQPGVQFYTANFLDGSDIGKDDAIYNMRNAFCLETQYFPNSINCSNFKSPILKAGEKYDHKTIYKFSTI</sequence>
<keyword evidence="9" id="KW-0597">Phosphoprotein</keyword>
<evidence type="ECO:0000256" key="15">
    <source>
        <dbReference type="PIRSR" id="PIRSR005096-3"/>
    </source>
</evidence>
<dbReference type="GO" id="GO:0006006">
    <property type="term" value="P:glucose metabolic process"/>
    <property type="evidence" value="ECO:0007669"/>
    <property type="project" value="TreeGrafter"/>
</dbReference>
<keyword evidence="8" id="KW-0963">Cytoplasm</keyword>
<dbReference type="UniPathway" id="UPA00242"/>
<evidence type="ECO:0000256" key="10">
    <source>
        <dbReference type="ARBA" id="ARBA00023235"/>
    </source>
</evidence>
<dbReference type="Pfam" id="PF01263">
    <property type="entry name" value="Aldose_epim"/>
    <property type="match status" value="1"/>
</dbReference>
<dbReference type="PANTHER" id="PTHR10091">
    <property type="entry name" value="ALDOSE-1-EPIMERASE"/>
    <property type="match status" value="1"/>
</dbReference>
<evidence type="ECO:0000256" key="7">
    <source>
        <dbReference type="ARBA" id="ARBA00014165"/>
    </source>
</evidence>
<feature type="active site" description="Proton acceptor" evidence="13">
    <location>
        <position position="316"/>
    </location>
</feature>
<dbReference type="GO" id="GO:0030246">
    <property type="term" value="F:carbohydrate binding"/>
    <property type="evidence" value="ECO:0007669"/>
    <property type="project" value="InterPro"/>
</dbReference>
<feature type="binding site" evidence="14">
    <location>
        <position position="251"/>
    </location>
    <ligand>
        <name>beta-D-galactose</name>
        <dbReference type="ChEBI" id="CHEBI:27667"/>
    </ligand>
</feature>
<evidence type="ECO:0000256" key="13">
    <source>
        <dbReference type="PIRSR" id="PIRSR005096-1"/>
    </source>
</evidence>
<evidence type="ECO:0000256" key="1">
    <source>
        <dbReference type="ARBA" id="ARBA00001614"/>
    </source>
</evidence>
<dbReference type="PANTHER" id="PTHR10091:SF0">
    <property type="entry name" value="GALACTOSE MUTAROTASE"/>
    <property type="match status" value="1"/>
</dbReference>
<evidence type="ECO:0000256" key="9">
    <source>
        <dbReference type="ARBA" id="ARBA00022553"/>
    </source>
</evidence>
<evidence type="ECO:0000256" key="5">
    <source>
        <dbReference type="ARBA" id="ARBA00011245"/>
    </source>
</evidence>
<name>A0A1S8N662_CLOSA</name>
<feature type="binding site" evidence="15">
    <location>
        <begin position="179"/>
        <end position="181"/>
    </location>
    <ligand>
        <name>beta-D-galactose</name>
        <dbReference type="ChEBI" id="CHEBI:27667"/>
    </ligand>
</feature>
<evidence type="ECO:0000256" key="12">
    <source>
        <dbReference type="PIRNR" id="PIRNR005096"/>
    </source>
</evidence>
<dbReference type="GO" id="GO:0033499">
    <property type="term" value="P:galactose catabolic process via UDP-galactose, Leloir pathway"/>
    <property type="evidence" value="ECO:0007669"/>
    <property type="project" value="TreeGrafter"/>
</dbReference>
<dbReference type="AlphaFoldDB" id="A0A1S8N662"/>
<evidence type="ECO:0000256" key="6">
    <source>
        <dbReference type="ARBA" id="ARBA00013185"/>
    </source>
</evidence>
<evidence type="ECO:0000256" key="14">
    <source>
        <dbReference type="PIRSR" id="PIRSR005096-2"/>
    </source>
</evidence>
<comment type="pathway">
    <text evidence="3 12">Carbohydrate metabolism; hexose metabolism.</text>
</comment>
<dbReference type="FunFam" id="2.70.98.10:FF:000003">
    <property type="entry name" value="Aldose 1-epimerase"/>
    <property type="match status" value="1"/>
</dbReference>
<dbReference type="CDD" id="cd09019">
    <property type="entry name" value="galactose_mutarotase_like"/>
    <property type="match status" value="1"/>
</dbReference>
<feature type="active site" description="Proton donor" evidence="13">
    <location>
        <position position="179"/>
    </location>
</feature>
<dbReference type="InterPro" id="IPR018052">
    <property type="entry name" value="Ald1_epimerase_CS"/>
</dbReference>
<evidence type="ECO:0000256" key="2">
    <source>
        <dbReference type="ARBA" id="ARBA00004496"/>
    </source>
</evidence>